<keyword evidence="4" id="KW-1185">Reference proteome</keyword>
<dbReference type="AlphaFoldDB" id="E6X8V2"/>
<evidence type="ECO:0000313" key="3">
    <source>
        <dbReference type="EMBL" id="ADV48697.1"/>
    </source>
</evidence>
<dbReference type="OrthoDB" id="978360at2"/>
<name>E6X8V2_CELAD</name>
<organism evidence="3 4">
    <name type="scientific">Cellulophaga algicola (strain DSM 14237 / IC166 / ACAM 630)</name>
    <dbReference type="NCBI Taxonomy" id="688270"/>
    <lineage>
        <taxon>Bacteria</taxon>
        <taxon>Pseudomonadati</taxon>
        <taxon>Bacteroidota</taxon>
        <taxon>Flavobacteriia</taxon>
        <taxon>Flavobacteriales</taxon>
        <taxon>Flavobacteriaceae</taxon>
        <taxon>Cellulophaga</taxon>
    </lineage>
</organism>
<dbReference type="PANTHER" id="PTHR32097">
    <property type="entry name" value="CAMP-BINDING PROTEIN 1-RELATED"/>
    <property type="match status" value="1"/>
</dbReference>
<dbReference type="RefSeq" id="WP_013550180.1">
    <property type="nucleotide sequence ID" value="NC_014934.1"/>
</dbReference>
<dbReference type="Gene3D" id="2.60.60.30">
    <property type="entry name" value="sav2460 like domains"/>
    <property type="match status" value="1"/>
</dbReference>
<dbReference type="STRING" id="688270.Celal_1384"/>
<proteinExistence type="predicted"/>
<keyword evidence="1" id="KW-0778">Tellurium resistance</keyword>
<reference evidence="3 4" key="1">
    <citation type="journal article" date="2010" name="Stand. Genomic Sci.">
        <title>Complete genome sequence of Cellulophaga algicola type strain (IC166).</title>
        <authorList>
            <person name="Abt B."/>
            <person name="Lu M."/>
            <person name="Misra M."/>
            <person name="Han C."/>
            <person name="Nolan M."/>
            <person name="Lucas S."/>
            <person name="Hammon N."/>
            <person name="Deshpande S."/>
            <person name="Cheng J.F."/>
            <person name="Tapia R."/>
            <person name="Goodwin L."/>
            <person name="Pitluck S."/>
            <person name="Liolios K."/>
            <person name="Pagani I."/>
            <person name="Ivanova N."/>
            <person name="Mavromatis K."/>
            <person name="Ovchinikova G."/>
            <person name="Pati A."/>
            <person name="Chen A."/>
            <person name="Palaniappan K."/>
            <person name="Land M."/>
            <person name="Hauser L."/>
            <person name="Chang Y.J."/>
            <person name="Jeffries C.D."/>
            <person name="Detter J.C."/>
            <person name="Brambilla E."/>
            <person name="Rohde M."/>
            <person name="Tindall B.J."/>
            <person name="Goker M."/>
            <person name="Woyke T."/>
            <person name="Bristow J."/>
            <person name="Eisen J.A."/>
            <person name="Markowitz V."/>
            <person name="Hugenholtz P."/>
            <person name="Kyrpides N.C."/>
            <person name="Klenk H.P."/>
            <person name="Lapidus A."/>
        </authorList>
    </citation>
    <scope>NUCLEOTIDE SEQUENCE [LARGE SCALE GENOMIC DNA]</scope>
    <source>
        <strain evidence="4">DSM 14237 / IC166 / ACAM 630</strain>
    </source>
</reference>
<protein>
    <submittedName>
        <fullName evidence="3">Stress protein</fullName>
    </submittedName>
</protein>
<evidence type="ECO:0000256" key="1">
    <source>
        <dbReference type="ARBA" id="ARBA00022686"/>
    </source>
</evidence>
<dbReference type="CDD" id="cd06974">
    <property type="entry name" value="TerD_like"/>
    <property type="match status" value="1"/>
</dbReference>
<dbReference type="eggNOG" id="COG2310">
    <property type="taxonomic scope" value="Bacteria"/>
</dbReference>
<dbReference type="KEGG" id="cao:Celal_1384"/>
<dbReference type="Pfam" id="PF02342">
    <property type="entry name" value="TerD"/>
    <property type="match status" value="1"/>
</dbReference>
<dbReference type="EMBL" id="CP002453">
    <property type="protein sequence ID" value="ADV48697.1"/>
    <property type="molecule type" value="Genomic_DNA"/>
</dbReference>
<accession>E6X8V2</accession>
<dbReference type="Proteomes" id="UP000008634">
    <property type="component" value="Chromosome"/>
</dbReference>
<evidence type="ECO:0000313" key="4">
    <source>
        <dbReference type="Proteomes" id="UP000008634"/>
    </source>
</evidence>
<evidence type="ECO:0000259" key="2">
    <source>
        <dbReference type="Pfam" id="PF02342"/>
    </source>
</evidence>
<feature type="domain" description="TerD" evidence="2">
    <location>
        <begin position="1"/>
        <end position="215"/>
    </location>
</feature>
<dbReference type="HOGENOM" id="CLU_055120_3_1_10"/>
<dbReference type="GO" id="GO:0046690">
    <property type="term" value="P:response to tellurium ion"/>
    <property type="evidence" value="ECO:0007669"/>
    <property type="project" value="UniProtKB-KW"/>
</dbReference>
<gene>
    <name evidence="3" type="ordered locus">Celal_1384</name>
</gene>
<dbReference type="PANTHER" id="PTHR32097:SF17">
    <property type="entry name" value="CAMP-BINDING PROTEIN 1-RELATED"/>
    <property type="match status" value="1"/>
</dbReference>
<dbReference type="InterPro" id="IPR003325">
    <property type="entry name" value="TerD"/>
</dbReference>
<sequence length="230" mass="25818">MAINLTKGQKIDLRKSSGEQLTNFCVGVNWGAIETIKKGFFGSKKVIEDVDLDLSCIMTDSNGELYDWIYSPEYNAFLQQQNFPLGKLNSKEGALKHSGDDRQGDVGGDDGLDNEIISVDLNKVDPNKVDPNVDKIFFFLNIYLNKGQNFDFSDIPFAKIRMYEGTPSKVINVNSSYDIVTDQTYKGKGALIMGKLYKRNGDWKFDAIGEPTDDKMFLQTISKILDTHAK</sequence>
<dbReference type="InterPro" id="IPR051324">
    <property type="entry name" value="Stress/Tellurium_Resist"/>
</dbReference>